<name>A0ABW9K8Z9_9FLAO</name>
<gene>
    <name evidence="2" type="ORF">ACKW6Q_21525</name>
</gene>
<keyword evidence="1" id="KW-1133">Transmembrane helix</keyword>
<proteinExistence type="predicted"/>
<comment type="caution">
    <text evidence="2">The sequence shown here is derived from an EMBL/GenBank/DDBJ whole genome shotgun (WGS) entry which is preliminary data.</text>
</comment>
<feature type="transmembrane region" description="Helical" evidence="1">
    <location>
        <begin position="35"/>
        <end position="56"/>
    </location>
</feature>
<accession>A0ABW9K8Z9</accession>
<feature type="transmembrane region" description="Helical" evidence="1">
    <location>
        <begin position="6"/>
        <end position="23"/>
    </location>
</feature>
<organism evidence="2 3">
    <name type="scientific">Chryseobacterium kwangjuense</name>
    <dbReference type="NCBI Taxonomy" id="267125"/>
    <lineage>
        <taxon>Bacteria</taxon>
        <taxon>Pseudomonadati</taxon>
        <taxon>Bacteroidota</taxon>
        <taxon>Flavobacteriia</taxon>
        <taxon>Flavobacteriales</taxon>
        <taxon>Weeksellaceae</taxon>
        <taxon>Chryseobacterium group</taxon>
        <taxon>Chryseobacterium</taxon>
    </lineage>
</organism>
<evidence type="ECO:0008006" key="4">
    <source>
        <dbReference type="Google" id="ProtNLM"/>
    </source>
</evidence>
<protein>
    <recommendedName>
        <fullName evidence="4">Tox-MPTase4 domain-containing protein</fullName>
    </recommendedName>
</protein>
<feature type="transmembrane region" description="Helical" evidence="1">
    <location>
        <begin position="95"/>
        <end position="113"/>
    </location>
</feature>
<sequence length="327" mass="35878">MLVSTWVAGAVVGTMVAAGMYILKSLVNNTWSWGGFARSLLIGAVTGAATGGLTGGMSASGFQGAVIVGSMNGAISGGIDALFNKENFFTGMYRGAVFGAATAGIVSGISWVVNQFNNSYIYQGQTAEVLDLESERIYGTPVEHSSDQVLKVINTEYKGALPTNASVLALHEANDLPQYLKDHGYTFDGKVLKNADQQEVLATTTPFYKNKYMRYVFAPNVSRSYQQLVKTTGHELLHGTFFSKNIDSFDMIIKTWGIKAYPDELTNHHGVISVWEDKFLKYKGWQNLPINKLPVIDLDRLMPASPGHIFQKNLMLKIMNNFFNKSK</sequence>
<dbReference type="RefSeq" id="WP_131797286.1">
    <property type="nucleotide sequence ID" value="NZ_JBJXVJ010000005.1"/>
</dbReference>
<dbReference type="EMBL" id="JBJXVJ010000005">
    <property type="protein sequence ID" value="MFN1219556.1"/>
    <property type="molecule type" value="Genomic_DNA"/>
</dbReference>
<keyword evidence="1" id="KW-0472">Membrane</keyword>
<keyword evidence="1" id="KW-0812">Transmembrane</keyword>
<evidence type="ECO:0000313" key="3">
    <source>
        <dbReference type="Proteomes" id="UP001634154"/>
    </source>
</evidence>
<keyword evidence="3" id="KW-1185">Reference proteome</keyword>
<reference evidence="2 3" key="1">
    <citation type="submission" date="2024-12" db="EMBL/GenBank/DDBJ databases">
        <title>Draft genome sequence of Chryseobacterium kwangjuense AG447.</title>
        <authorList>
            <person name="Cheptsov V.S."/>
            <person name="Belov A."/>
            <person name="Zavarzina A.G."/>
        </authorList>
    </citation>
    <scope>NUCLEOTIDE SEQUENCE [LARGE SCALE GENOMIC DNA]</scope>
    <source>
        <strain evidence="2 3">AG447</strain>
    </source>
</reference>
<dbReference type="Proteomes" id="UP001634154">
    <property type="component" value="Unassembled WGS sequence"/>
</dbReference>
<evidence type="ECO:0000313" key="2">
    <source>
        <dbReference type="EMBL" id="MFN1219556.1"/>
    </source>
</evidence>
<evidence type="ECO:0000256" key="1">
    <source>
        <dbReference type="SAM" id="Phobius"/>
    </source>
</evidence>